<dbReference type="Proteomes" id="UP000225448">
    <property type="component" value="Segment"/>
</dbReference>
<proteinExistence type="predicted"/>
<name>A0A1Y0SYL2_9CAUD</name>
<gene>
    <name evidence="1" type="ORF">PHABIO_105</name>
</gene>
<evidence type="ECO:0000313" key="1">
    <source>
        <dbReference type="EMBL" id="ARV76736.1"/>
    </source>
</evidence>
<reference evidence="1 2" key="1">
    <citation type="submission" date="2017-05" db="EMBL/GenBank/DDBJ databases">
        <authorList>
            <person name="Song R."/>
            <person name="Chenine A.L."/>
            <person name="Ruprecht R.M."/>
        </authorList>
    </citation>
    <scope>NUCLEOTIDE SEQUENCE [LARGE SCALE GENOMIC DNA]</scope>
</reference>
<evidence type="ECO:0000313" key="2">
    <source>
        <dbReference type="Proteomes" id="UP000225448"/>
    </source>
</evidence>
<sequence length="561" mass="61284">MINLNMGATIGGSGNTRITIENMIAVQTGTYQDQYARPFKSTVNDGVIAGLREVTRGGLNLGAAAVQEIACGVITPQAEVEGKVNIANGMQCRRFRILLTVNESHPYIEGTTTRRVFYGYSDNSDASLNYLDPNMRVYFNSETIIAEAIRNTINGPQRQASIVASNQIISPMGPDNNGQGNGLFARASSFLIRPEDNFNLMQTNIVAQNLNSSGMFPGMVDTSYDNRTMVGEGGSHKYSMRRDTSPTRYLSDSLAAYSHAIKESKDSVINTGDFNDAITSKEVILGEAAAACRNHNIHSNTFLSVLNDHSGYMEQGYVTFGDLCRIFPEMNNRAGYDCVQFSMDNGRSIRKVMQAGDSQVWSGADYSSIGASLLAQAIPSIMMDTFFRSFSFAVTNGNGNNNYLFEPHPDACKAIVGGIDMRQYFQDFERRLSIDVLNNITRGNQLPFKISMYSDLVGDSIIDIQIGGGPLERFIAPTFADSLFSPVITRNRSLAGEIAGDLTWLVANVIEGDQKPTQQIYTGGMSNTNSLFSEYQHPVAQPALLNNSQQGTNHVADLGLL</sequence>
<keyword evidence="2" id="KW-1185">Reference proteome</keyword>
<organism evidence="1 2">
    <name type="scientific">Pseudomonas phage Phabio</name>
    <dbReference type="NCBI Taxonomy" id="2006668"/>
    <lineage>
        <taxon>Viruses</taxon>
        <taxon>Duplodnaviria</taxon>
        <taxon>Heunggongvirae</taxon>
        <taxon>Uroviricota</taxon>
        <taxon>Caudoviricetes</taxon>
        <taxon>Chimalliviridae</taxon>
        <taxon>Phabiovirus</taxon>
        <taxon>Phabiovirus phabio</taxon>
    </lineage>
</organism>
<protein>
    <submittedName>
        <fullName evidence="1">Uncharacterized protein</fullName>
    </submittedName>
</protein>
<accession>A0A1Y0SYL2</accession>
<dbReference type="EMBL" id="MF042360">
    <property type="protein sequence ID" value="ARV76736.1"/>
    <property type="molecule type" value="Genomic_DNA"/>
</dbReference>